<name>A0A0C3KFG0_9AGAM</name>
<dbReference type="Gene3D" id="3.40.50.150">
    <property type="entry name" value="Vaccinia Virus protein VP39"/>
    <property type="match status" value="1"/>
</dbReference>
<dbReference type="EMBL" id="KN823182">
    <property type="protein sequence ID" value="KIO20218.1"/>
    <property type="molecule type" value="Genomic_DNA"/>
</dbReference>
<evidence type="ECO:0000313" key="6">
    <source>
        <dbReference type="Proteomes" id="UP000054248"/>
    </source>
</evidence>
<feature type="domain" description="Methyltransferase type 11" evidence="4">
    <location>
        <begin position="43"/>
        <end position="141"/>
    </location>
</feature>
<evidence type="ECO:0000313" key="5">
    <source>
        <dbReference type="EMBL" id="KIO20218.1"/>
    </source>
</evidence>
<protein>
    <recommendedName>
        <fullName evidence="4">Methyltransferase type 11 domain-containing protein</fullName>
    </recommendedName>
</protein>
<dbReference type="Proteomes" id="UP000054248">
    <property type="component" value="Unassembled WGS sequence"/>
</dbReference>
<keyword evidence="2" id="KW-0489">Methyltransferase</keyword>
<comment type="similarity">
    <text evidence="1">Belongs to the methyltransferase superfamily.</text>
</comment>
<evidence type="ECO:0000256" key="1">
    <source>
        <dbReference type="ARBA" id="ARBA00008361"/>
    </source>
</evidence>
<dbReference type="OrthoDB" id="10027013at2759"/>
<dbReference type="Pfam" id="PF08241">
    <property type="entry name" value="Methyltransf_11"/>
    <property type="match status" value="1"/>
</dbReference>
<dbReference type="InterPro" id="IPR029063">
    <property type="entry name" value="SAM-dependent_MTases_sf"/>
</dbReference>
<proteinExistence type="inferred from homology"/>
<dbReference type="HOGENOM" id="CLU_049344_1_1_1"/>
<evidence type="ECO:0000256" key="3">
    <source>
        <dbReference type="ARBA" id="ARBA00022679"/>
    </source>
</evidence>
<dbReference type="AlphaFoldDB" id="A0A0C3KFG0"/>
<dbReference type="InterPro" id="IPR013216">
    <property type="entry name" value="Methyltransf_11"/>
</dbReference>
<dbReference type="SUPFAM" id="SSF53335">
    <property type="entry name" value="S-adenosyl-L-methionine-dependent methyltransferases"/>
    <property type="match status" value="1"/>
</dbReference>
<dbReference type="STRING" id="1051891.A0A0C3KFG0"/>
<dbReference type="GO" id="GO:0032259">
    <property type="term" value="P:methylation"/>
    <property type="evidence" value="ECO:0007669"/>
    <property type="project" value="UniProtKB-KW"/>
</dbReference>
<dbReference type="PANTHER" id="PTHR44942">
    <property type="entry name" value="METHYLTRANSF_11 DOMAIN-CONTAINING PROTEIN"/>
    <property type="match status" value="1"/>
</dbReference>
<dbReference type="PANTHER" id="PTHR44942:SF4">
    <property type="entry name" value="METHYLTRANSFERASE TYPE 11 DOMAIN-CONTAINING PROTEIN"/>
    <property type="match status" value="1"/>
</dbReference>
<evidence type="ECO:0000259" key="4">
    <source>
        <dbReference type="Pfam" id="PF08241"/>
    </source>
</evidence>
<dbReference type="InterPro" id="IPR051052">
    <property type="entry name" value="Diverse_substrate_MTase"/>
</dbReference>
<reference evidence="5 6" key="1">
    <citation type="submission" date="2014-04" db="EMBL/GenBank/DDBJ databases">
        <authorList>
            <consortium name="DOE Joint Genome Institute"/>
            <person name="Kuo A."/>
            <person name="Girlanda M."/>
            <person name="Perotto S."/>
            <person name="Kohler A."/>
            <person name="Nagy L.G."/>
            <person name="Floudas D."/>
            <person name="Copeland A."/>
            <person name="Barry K.W."/>
            <person name="Cichocki N."/>
            <person name="Veneault-Fourrey C."/>
            <person name="LaButti K."/>
            <person name="Lindquist E.A."/>
            <person name="Lipzen A."/>
            <person name="Lundell T."/>
            <person name="Morin E."/>
            <person name="Murat C."/>
            <person name="Sun H."/>
            <person name="Tunlid A."/>
            <person name="Henrissat B."/>
            <person name="Grigoriev I.V."/>
            <person name="Hibbett D.S."/>
            <person name="Martin F."/>
            <person name="Nordberg H.P."/>
            <person name="Cantor M.N."/>
            <person name="Hua S.X."/>
        </authorList>
    </citation>
    <scope>NUCLEOTIDE SEQUENCE [LARGE SCALE GENOMIC DNA]</scope>
    <source>
        <strain evidence="5 6">MUT 4182</strain>
    </source>
</reference>
<gene>
    <name evidence="5" type="ORF">M407DRAFT_221150</name>
</gene>
<dbReference type="GO" id="GO:0008757">
    <property type="term" value="F:S-adenosylmethionine-dependent methyltransferase activity"/>
    <property type="evidence" value="ECO:0007669"/>
    <property type="project" value="InterPro"/>
</dbReference>
<organism evidence="5 6">
    <name type="scientific">Tulasnella calospora MUT 4182</name>
    <dbReference type="NCBI Taxonomy" id="1051891"/>
    <lineage>
        <taxon>Eukaryota</taxon>
        <taxon>Fungi</taxon>
        <taxon>Dikarya</taxon>
        <taxon>Basidiomycota</taxon>
        <taxon>Agaricomycotina</taxon>
        <taxon>Agaricomycetes</taxon>
        <taxon>Cantharellales</taxon>
        <taxon>Tulasnellaceae</taxon>
        <taxon>Tulasnella</taxon>
    </lineage>
</organism>
<reference evidence="6" key="2">
    <citation type="submission" date="2015-01" db="EMBL/GenBank/DDBJ databases">
        <title>Evolutionary Origins and Diversification of the Mycorrhizal Mutualists.</title>
        <authorList>
            <consortium name="DOE Joint Genome Institute"/>
            <consortium name="Mycorrhizal Genomics Consortium"/>
            <person name="Kohler A."/>
            <person name="Kuo A."/>
            <person name="Nagy L.G."/>
            <person name="Floudas D."/>
            <person name="Copeland A."/>
            <person name="Barry K.W."/>
            <person name="Cichocki N."/>
            <person name="Veneault-Fourrey C."/>
            <person name="LaButti K."/>
            <person name="Lindquist E.A."/>
            <person name="Lipzen A."/>
            <person name="Lundell T."/>
            <person name="Morin E."/>
            <person name="Murat C."/>
            <person name="Riley R."/>
            <person name="Ohm R."/>
            <person name="Sun H."/>
            <person name="Tunlid A."/>
            <person name="Henrissat B."/>
            <person name="Grigoriev I.V."/>
            <person name="Hibbett D.S."/>
            <person name="Martin F."/>
        </authorList>
    </citation>
    <scope>NUCLEOTIDE SEQUENCE [LARGE SCALE GENOMIC DNA]</scope>
    <source>
        <strain evidence="6">MUT 4182</strain>
    </source>
</reference>
<keyword evidence="6" id="KW-1185">Reference proteome</keyword>
<sequence>MSTFASKEYDASSYAAFRPVYNQNLYDLIALYASKRGAGTTALDLGCGTGQVTRALLKMYDKVIGVDPSPSMIQQAKLESAEWDEHDRVTFIVGTAEDICSYLGEHSVDLVTAGQSAHWFDQSKIWNALEHVVKSGGVVAFWVECYHPNTKSPPNVVMRLTPQPLIQGYGSFRITGRPDLTSMLRNFASNENGLGPFWQQPGVSILDAKYRTIQFPNNDAWLASSSTRVFLEGPSEDGTTLPYRSFDDALQSGLLTEPEWRTDTIIDRSLTWNNMTAYFRTWSAVHSYQQQYPIDKEKTGRGAEGDIVDRFIESLRQALQEPSDEVDVYWPVFLMMGKRASLVGSPEKMQLE</sequence>
<keyword evidence="3" id="KW-0808">Transferase</keyword>
<evidence type="ECO:0000256" key="2">
    <source>
        <dbReference type="ARBA" id="ARBA00022603"/>
    </source>
</evidence>
<dbReference type="CDD" id="cd02440">
    <property type="entry name" value="AdoMet_MTases"/>
    <property type="match status" value="1"/>
</dbReference>
<accession>A0A0C3KFG0</accession>